<dbReference type="RefSeq" id="WP_346027974.1">
    <property type="nucleotide sequence ID" value="NZ_BAAAON010000001.1"/>
</dbReference>
<dbReference type="Proteomes" id="UP001500974">
    <property type="component" value="Unassembled WGS sequence"/>
</dbReference>
<sequence length="444" mass="49570">MSSVESLPQLTVRETATFLSKVFVPTLAKGPIIRRPRMVALAEKLHLDERAVATLTQLAAKYPASPVLLRLPLRRQAIVLEPRDVHRILAETPEPFAAASSEKKAALSHFQPRNSLISSGRERSVRRALQDQVLDSGSPVHRLAESFLPIVAEEAEDLLRVVRRSGALTWDEFIQSWYRMVRRVVFGDAAAHDEELTDMLAQLRADGNWAFLKPRKRKLRAQFLAAVGHRMQAAPQGSLASVMSGMNPQDSTAPVEQIPQWLFAFDPAGMATFRALAAVAAHPEVRARALREVAENRSRREYLPWLRACVLESLRLWPTTPMVLRQSTGEVSWDAGTMPTKCGVLIYAPFFHRDQRTVPQPDAYTPERWLNNDDDGDWALIPFSEGPAACPGRHLVLMLTSAFLAHVLDGTELQLESAERLNVGPLPGTLDNYSLRFTTAPAYR</sequence>
<dbReference type="InterPro" id="IPR036396">
    <property type="entry name" value="Cyt_P450_sf"/>
</dbReference>
<protein>
    <submittedName>
        <fullName evidence="2">Cytochrome P450</fullName>
    </submittedName>
</protein>
<reference evidence="2 3" key="1">
    <citation type="journal article" date="2019" name="Int. J. Syst. Evol. Microbiol.">
        <title>The Global Catalogue of Microorganisms (GCM) 10K type strain sequencing project: providing services to taxonomists for standard genome sequencing and annotation.</title>
        <authorList>
            <consortium name="The Broad Institute Genomics Platform"/>
            <consortium name="The Broad Institute Genome Sequencing Center for Infectious Disease"/>
            <person name="Wu L."/>
            <person name="Ma J."/>
        </authorList>
    </citation>
    <scope>NUCLEOTIDE SEQUENCE [LARGE SCALE GENOMIC DNA]</scope>
    <source>
        <strain evidence="2 3">JCM 14917</strain>
    </source>
</reference>
<dbReference type="InterPro" id="IPR001128">
    <property type="entry name" value="Cyt_P450"/>
</dbReference>
<dbReference type="PRINTS" id="PR00463">
    <property type="entry name" value="EP450I"/>
</dbReference>
<evidence type="ECO:0000313" key="2">
    <source>
        <dbReference type="EMBL" id="GAA2175009.1"/>
    </source>
</evidence>
<dbReference type="PANTHER" id="PTHR24305:SF166">
    <property type="entry name" value="CYTOCHROME P450 12A4, MITOCHONDRIAL-RELATED"/>
    <property type="match status" value="1"/>
</dbReference>
<dbReference type="Pfam" id="PF00067">
    <property type="entry name" value="p450"/>
    <property type="match status" value="1"/>
</dbReference>
<evidence type="ECO:0000256" key="1">
    <source>
        <dbReference type="ARBA" id="ARBA00010617"/>
    </source>
</evidence>
<dbReference type="PANTHER" id="PTHR24305">
    <property type="entry name" value="CYTOCHROME P450"/>
    <property type="match status" value="1"/>
</dbReference>
<dbReference type="InterPro" id="IPR002401">
    <property type="entry name" value="Cyt_P450_E_grp-I"/>
</dbReference>
<dbReference type="InterPro" id="IPR050121">
    <property type="entry name" value="Cytochrome_P450_monoxygenase"/>
</dbReference>
<comment type="similarity">
    <text evidence="1">Belongs to the cytochrome P450 family.</text>
</comment>
<keyword evidence="3" id="KW-1185">Reference proteome</keyword>
<organism evidence="2 3">
    <name type="scientific">Arthrobacter parietis</name>
    <dbReference type="NCBI Taxonomy" id="271434"/>
    <lineage>
        <taxon>Bacteria</taxon>
        <taxon>Bacillati</taxon>
        <taxon>Actinomycetota</taxon>
        <taxon>Actinomycetes</taxon>
        <taxon>Micrococcales</taxon>
        <taxon>Micrococcaceae</taxon>
        <taxon>Arthrobacter</taxon>
    </lineage>
</organism>
<dbReference type="EMBL" id="BAAAON010000001">
    <property type="protein sequence ID" value="GAA2175009.1"/>
    <property type="molecule type" value="Genomic_DNA"/>
</dbReference>
<comment type="caution">
    <text evidence="2">The sequence shown here is derived from an EMBL/GenBank/DDBJ whole genome shotgun (WGS) entry which is preliminary data.</text>
</comment>
<proteinExistence type="inferred from homology"/>
<dbReference type="SUPFAM" id="SSF48264">
    <property type="entry name" value="Cytochrome P450"/>
    <property type="match status" value="1"/>
</dbReference>
<accession>A0ABN3AUR1</accession>
<evidence type="ECO:0000313" key="3">
    <source>
        <dbReference type="Proteomes" id="UP001500974"/>
    </source>
</evidence>
<dbReference type="Gene3D" id="1.10.630.10">
    <property type="entry name" value="Cytochrome P450"/>
    <property type="match status" value="1"/>
</dbReference>
<name>A0ABN3AUR1_9MICC</name>
<gene>
    <name evidence="2" type="ORF">GCM10009784_15680</name>
</gene>